<protein>
    <submittedName>
        <fullName evidence="4">2-polyprenyl-6-methoxyphenol hydroxylase-like FAD-dependent oxidoreductase</fullName>
    </submittedName>
</protein>
<keyword evidence="1" id="KW-0560">Oxidoreductase</keyword>
<dbReference type="Gene3D" id="3.50.50.60">
    <property type="entry name" value="FAD/NAD(P)-binding domain"/>
    <property type="match status" value="1"/>
</dbReference>
<evidence type="ECO:0000259" key="3">
    <source>
        <dbReference type="Pfam" id="PF01494"/>
    </source>
</evidence>
<dbReference type="EMBL" id="SGWY01000002">
    <property type="protein sequence ID" value="RZS65856.1"/>
    <property type="molecule type" value="Genomic_DNA"/>
</dbReference>
<organism evidence="4 5">
    <name type="scientific">Agromyces ramosus</name>
    <dbReference type="NCBI Taxonomy" id="33879"/>
    <lineage>
        <taxon>Bacteria</taxon>
        <taxon>Bacillati</taxon>
        <taxon>Actinomycetota</taxon>
        <taxon>Actinomycetes</taxon>
        <taxon>Micrococcales</taxon>
        <taxon>Microbacteriaceae</taxon>
        <taxon>Agromyces</taxon>
    </lineage>
</organism>
<dbReference type="Proteomes" id="UP000293289">
    <property type="component" value="Unassembled WGS sequence"/>
</dbReference>
<dbReference type="OrthoDB" id="9782160at2"/>
<dbReference type="RefSeq" id="WP_130352508.1">
    <property type="nucleotide sequence ID" value="NZ_SGWY01000002.1"/>
</dbReference>
<dbReference type="InterPro" id="IPR050493">
    <property type="entry name" value="FAD-dep_Monooxygenase_BioMet"/>
</dbReference>
<dbReference type="PANTHER" id="PTHR13789">
    <property type="entry name" value="MONOOXYGENASE"/>
    <property type="match status" value="1"/>
</dbReference>
<name>A0A4Q7MCR0_9MICO</name>
<evidence type="ECO:0000256" key="2">
    <source>
        <dbReference type="ARBA" id="ARBA00023033"/>
    </source>
</evidence>
<dbReference type="PANTHER" id="PTHR13789:SF309">
    <property type="entry name" value="PUTATIVE (AFU_ORTHOLOGUE AFUA_6G14510)-RELATED"/>
    <property type="match status" value="1"/>
</dbReference>
<dbReference type="SUPFAM" id="SSF51905">
    <property type="entry name" value="FAD/NAD(P)-binding domain"/>
    <property type="match status" value="1"/>
</dbReference>
<accession>A0A4Q7MCR0</accession>
<proteinExistence type="predicted"/>
<dbReference type="Pfam" id="PF01494">
    <property type="entry name" value="FAD_binding_3"/>
    <property type="match status" value="1"/>
</dbReference>
<dbReference type="AlphaFoldDB" id="A0A4Q7MCR0"/>
<dbReference type="InterPro" id="IPR036188">
    <property type="entry name" value="FAD/NAD-bd_sf"/>
</dbReference>
<dbReference type="PRINTS" id="PR00420">
    <property type="entry name" value="RNGMNOXGNASE"/>
</dbReference>
<sequence length="376" mass="40615">MSAVSRVAIVGSGVAGTTAAILLAEGGVEVDVFERKPDLSALGSGITLQGNALRVFDRLGVWEQVKEAGYSFDQTGLRAPGPDAPVIAQIPDARTGGPDYPAVAGMYRPDLARILADRATELGARIHYGTTVTSFTQDDAGVDVTISDGSTGRYDLLIGADGLHSAIRKQLGIEVEPERTGMGIWRAFVPRPKDVTQTDLYYGGPVYIAGYTPTSDEMMYAFLVEPAQDRQLSPEQGVEVMKELSRAYGGPWNEIRESLGEASRVNYTWFTKHVVPDAWNRGRVVIIGEAAHSCPPTIAQGAAQAAEDALVLSELLLARDTVDQSLWDEFHARRLPRATEVVEASVQLGQWQIDHVQDADVPGLMRRIAMLVSEPA</sequence>
<reference evidence="4 5" key="1">
    <citation type="submission" date="2019-02" db="EMBL/GenBank/DDBJ databases">
        <title>Genomic Encyclopedia of Type Strains, Phase IV (KMG-IV): sequencing the most valuable type-strain genomes for metagenomic binning, comparative biology and taxonomic classification.</title>
        <authorList>
            <person name="Goeker M."/>
        </authorList>
    </citation>
    <scope>NUCLEOTIDE SEQUENCE [LARGE SCALE GENOMIC DNA]</scope>
    <source>
        <strain evidence="4 5">DSM 43045</strain>
    </source>
</reference>
<dbReference type="GO" id="GO:0004497">
    <property type="term" value="F:monooxygenase activity"/>
    <property type="evidence" value="ECO:0007669"/>
    <property type="project" value="UniProtKB-KW"/>
</dbReference>
<dbReference type="NCBIfam" id="NF005313">
    <property type="entry name" value="PRK06847.1"/>
    <property type="match status" value="1"/>
</dbReference>
<dbReference type="InterPro" id="IPR002938">
    <property type="entry name" value="FAD-bd"/>
</dbReference>
<keyword evidence="2" id="KW-0503">Monooxygenase</keyword>
<dbReference type="GO" id="GO:0071949">
    <property type="term" value="F:FAD binding"/>
    <property type="evidence" value="ECO:0007669"/>
    <property type="project" value="InterPro"/>
</dbReference>
<evidence type="ECO:0000313" key="5">
    <source>
        <dbReference type="Proteomes" id="UP000293289"/>
    </source>
</evidence>
<comment type="caution">
    <text evidence="4">The sequence shown here is derived from an EMBL/GenBank/DDBJ whole genome shotgun (WGS) entry which is preliminary data.</text>
</comment>
<keyword evidence="5" id="KW-1185">Reference proteome</keyword>
<gene>
    <name evidence="4" type="ORF">EV187_1560</name>
</gene>
<evidence type="ECO:0000313" key="4">
    <source>
        <dbReference type="EMBL" id="RZS65856.1"/>
    </source>
</evidence>
<evidence type="ECO:0000256" key="1">
    <source>
        <dbReference type="ARBA" id="ARBA00023002"/>
    </source>
</evidence>
<feature type="domain" description="FAD-binding" evidence="3">
    <location>
        <begin position="6"/>
        <end position="344"/>
    </location>
</feature>